<keyword evidence="5 8" id="KW-0067">ATP-binding</keyword>
<keyword evidence="7 8" id="KW-0472">Membrane</keyword>
<dbReference type="GO" id="GO:0043190">
    <property type="term" value="C:ATP-binding cassette (ABC) transporter complex"/>
    <property type="evidence" value="ECO:0007669"/>
    <property type="project" value="TreeGrafter"/>
</dbReference>
<dbReference type="Gene3D" id="3.40.50.300">
    <property type="entry name" value="P-loop containing nucleotide triphosphate hydrolases"/>
    <property type="match status" value="1"/>
</dbReference>
<dbReference type="GO" id="GO:0016887">
    <property type="term" value="F:ATP hydrolysis activity"/>
    <property type="evidence" value="ECO:0007669"/>
    <property type="project" value="InterPro"/>
</dbReference>
<name>A0A653IGM2_9BACL</name>
<organism evidence="10 11">
    <name type="scientific">Exiguobacterium oxidotolerans</name>
    <dbReference type="NCBI Taxonomy" id="223958"/>
    <lineage>
        <taxon>Bacteria</taxon>
        <taxon>Bacillati</taxon>
        <taxon>Bacillota</taxon>
        <taxon>Bacilli</taxon>
        <taxon>Bacillales</taxon>
        <taxon>Bacillales Family XII. Incertae Sedis</taxon>
        <taxon>Exiguobacterium</taxon>
    </lineage>
</organism>
<dbReference type="EC" id="7.-.-.-" evidence="8"/>
<dbReference type="GO" id="GO:0015087">
    <property type="term" value="F:cobalt ion transmembrane transporter activity"/>
    <property type="evidence" value="ECO:0007669"/>
    <property type="project" value="UniProtKB-ARBA"/>
</dbReference>
<proteinExistence type="inferred from homology"/>
<evidence type="ECO:0000256" key="2">
    <source>
        <dbReference type="ARBA" id="ARBA00022448"/>
    </source>
</evidence>
<sequence>MPILIQELNYTYQLNSPFERVALRDVNLEIPSGALVAFVGHTGSGKSTLVQHINGLLKPTRGKVQVDDIIIEPKRKQDLKALRKRVGLVFQYPEYQLFEETVLKDVMFGPMNFGHEQEEAERLAKEALRTVGLDEVFWSRSPFDLSGGQMRRVAIAGVLASQPDVLIVDEPTAGLDPQGRKQMLSLFARLHAETGLTLLLITHDMDQVLEYTNRVVVMEHGQVAYDGEPIGLFQQAELLKQFHLDLPHVLALAWPVADRLGLSRPNLRTEPEVVDWILQVQGGRI</sequence>
<dbReference type="PANTHER" id="PTHR43553">
    <property type="entry name" value="HEAVY METAL TRANSPORTER"/>
    <property type="match status" value="1"/>
</dbReference>
<comment type="subunit">
    <text evidence="8">Forms a stable energy-coupling factor (ECF) transporter complex composed of 2 membrane-embedded substrate-binding proteins (S component), 2 ATP-binding proteins (A component) and 2 transmembrane proteins (T component).</text>
</comment>
<dbReference type="AlphaFoldDB" id="A0A653IGM2"/>
<keyword evidence="2 8" id="KW-0813">Transport</keyword>
<keyword evidence="6" id="KW-1278">Translocase</keyword>
<keyword evidence="4 8" id="KW-0547">Nucleotide-binding</keyword>
<dbReference type="GO" id="GO:0042626">
    <property type="term" value="F:ATPase-coupled transmembrane transporter activity"/>
    <property type="evidence" value="ECO:0007669"/>
    <property type="project" value="TreeGrafter"/>
</dbReference>
<dbReference type="Proteomes" id="UP000439752">
    <property type="component" value="Unassembled WGS sequence"/>
</dbReference>
<dbReference type="InterPro" id="IPR050095">
    <property type="entry name" value="ECF_ABC_transporter_ATP-bd"/>
</dbReference>
<dbReference type="InterPro" id="IPR027417">
    <property type="entry name" value="P-loop_NTPase"/>
</dbReference>
<evidence type="ECO:0000256" key="6">
    <source>
        <dbReference type="ARBA" id="ARBA00022967"/>
    </source>
</evidence>
<evidence type="ECO:0000259" key="9">
    <source>
        <dbReference type="PROSITE" id="PS50893"/>
    </source>
</evidence>
<dbReference type="InterPro" id="IPR003593">
    <property type="entry name" value="AAA+_ATPase"/>
</dbReference>
<dbReference type="InterPro" id="IPR017871">
    <property type="entry name" value="ABC_transporter-like_CS"/>
</dbReference>
<dbReference type="GO" id="GO:0005524">
    <property type="term" value="F:ATP binding"/>
    <property type="evidence" value="ECO:0007669"/>
    <property type="project" value="UniProtKB-UniRule"/>
</dbReference>
<evidence type="ECO:0000256" key="3">
    <source>
        <dbReference type="ARBA" id="ARBA00022475"/>
    </source>
</evidence>
<gene>
    <name evidence="10" type="primary">ecfAB</name>
    <name evidence="10" type="ORF">EXIGUO9Y_380185</name>
</gene>
<comment type="subcellular location">
    <subcellularLocation>
        <location evidence="1 8">Cell membrane</location>
        <topology evidence="1 8">Peripheral membrane protein</topology>
    </subcellularLocation>
</comment>
<dbReference type="CDD" id="cd03225">
    <property type="entry name" value="ABC_cobalt_CbiO_domain1"/>
    <property type="match status" value="1"/>
</dbReference>
<dbReference type="EMBL" id="CABWKQ010000032">
    <property type="protein sequence ID" value="VWX38426.1"/>
    <property type="molecule type" value="Genomic_DNA"/>
</dbReference>
<evidence type="ECO:0000256" key="8">
    <source>
        <dbReference type="RuleBase" id="RU365104"/>
    </source>
</evidence>
<dbReference type="SMART" id="SM00382">
    <property type="entry name" value="AAA"/>
    <property type="match status" value="1"/>
</dbReference>
<dbReference type="PROSITE" id="PS50893">
    <property type="entry name" value="ABC_TRANSPORTER_2"/>
    <property type="match status" value="1"/>
</dbReference>
<evidence type="ECO:0000256" key="1">
    <source>
        <dbReference type="ARBA" id="ARBA00004202"/>
    </source>
</evidence>
<protein>
    <recommendedName>
        <fullName evidence="8">Energy-coupling factor transporter ATP-binding protein EcfA2</fullName>
        <ecNumber evidence="8">7.-.-.-</ecNumber>
    </recommendedName>
</protein>
<dbReference type="Pfam" id="PF00005">
    <property type="entry name" value="ABC_tran"/>
    <property type="match status" value="1"/>
</dbReference>
<dbReference type="PANTHER" id="PTHR43553:SF27">
    <property type="entry name" value="ENERGY-COUPLING FACTOR TRANSPORTER ATP-BINDING PROTEIN ECFA2"/>
    <property type="match status" value="1"/>
</dbReference>
<evidence type="ECO:0000256" key="5">
    <source>
        <dbReference type="ARBA" id="ARBA00022840"/>
    </source>
</evidence>
<evidence type="ECO:0000256" key="7">
    <source>
        <dbReference type="ARBA" id="ARBA00023136"/>
    </source>
</evidence>
<dbReference type="PROSITE" id="PS00211">
    <property type="entry name" value="ABC_TRANSPORTER_1"/>
    <property type="match status" value="1"/>
</dbReference>
<dbReference type="NCBIfam" id="TIGR04521">
    <property type="entry name" value="ECF_ATPase_2"/>
    <property type="match status" value="1"/>
</dbReference>
<dbReference type="SUPFAM" id="SSF52540">
    <property type="entry name" value="P-loop containing nucleoside triphosphate hydrolases"/>
    <property type="match status" value="1"/>
</dbReference>
<keyword evidence="3 8" id="KW-1003">Cell membrane</keyword>
<dbReference type="InterPro" id="IPR015856">
    <property type="entry name" value="ABC_transpr_CbiO/EcfA_su"/>
</dbReference>
<dbReference type="FunFam" id="3.40.50.300:FF:000224">
    <property type="entry name" value="Energy-coupling factor transporter ATP-binding protein EcfA"/>
    <property type="match status" value="1"/>
</dbReference>
<dbReference type="InterPro" id="IPR003439">
    <property type="entry name" value="ABC_transporter-like_ATP-bd"/>
</dbReference>
<evidence type="ECO:0000313" key="11">
    <source>
        <dbReference type="Proteomes" id="UP000439752"/>
    </source>
</evidence>
<comment type="function">
    <text evidence="8">ATP-binding (A) component of a common energy-coupling factor (ECF) ABC-transporter complex.</text>
</comment>
<keyword evidence="11" id="KW-1185">Reference proteome</keyword>
<dbReference type="InterPro" id="IPR030946">
    <property type="entry name" value="EcfA2"/>
</dbReference>
<reference evidence="10 11" key="1">
    <citation type="submission" date="2019-10" db="EMBL/GenBank/DDBJ databases">
        <authorList>
            <person name="Karimi E."/>
        </authorList>
    </citation>
    <scope>NUCLEOTIDE SEQUENCE [LARGE SCALE GENOMIC DNA]</scope>
    <source>
        <strain evidence="10">Exiguobacterium sp. 9Y</strain>
    </source>
</reference>
<accession>A0A653IGM2</accession>
<evidence type="ECO:0000256" key="4">
    <source>
        <dbReference type="ARBA" id="ARBA00022741"/>
    </source>
</evidence>
<dbReference type="RefSeq" id="WP_029332275.1">
    <property type="nucleotide sequence ID" value="NZ_LR732312.1"/>
</dbReference>
<feature type="domain" description="ABC transporter" evidence="9">
    <location>
        <begin position="5"/>
        <end position="245"/>
    </location>
</feature>
<comment type="similarity">
    <text evidence="8">Belongs to the ABC transporter superfamily. Energy-coupling factor EcfA family.</text>
</comment>
<evidence type="ECO:0000313" key="10">
    <source>
        <dbReference type="EMBL" id="VWX38426.1"/>
    </source>
</evidence>